<dbReference type="InterPro" id="IPR003593">
    <property type="entry name" value="AAA+_ATPase"/>
</dbReference>
<evidence type="ECO:0000256" key="1">
    <source>
        <dbReference type="ARBA" id="ARBA00004496"/>
    </source>
</evidence>
<evidence type="ECO:0000256" key="2">
    <source>
        <dbReference type="ARBA" id="ARBA00022490"/>
    </source>
</evidence>
<accession>A0AA36D1S5</accession>
<feature type="domain" description="AAA+ ATPase" evidence="6">
    <location>
        <begin position="485"/>
        <end position="621"/>
    </location>
</feature>
<organism evidence="7 8">
    <name type="scientific">Mesorhabditis spiculigera</name>
    <dbReference type="NCBI Taxonomy" id="96644"/>
    <lineage>
        <taxon>Eukaryota</taxon>
        <taxon>Metazoa</taxon>
        <taxon>Ecdysozoa</taxon>
        <taxon>Nematoda</taxon>
        <taxon>Chromadorea</taxon>
        <taxon>Rhabditida</taxon>
        <taxon>Rhabditina</taxon>
        <taxon>Rhabditomorpha</taxon>
        <taxon>Rhabditoidea</taxon>
        <taxon>Rhabditidae</taxon>
        <taxon>Mesorhabditinae</taxon>
        <taxon>Mesorhabditis</taxon>
    </lineage>
</organism>
<dbReference type="SMART" id="SM00382">
    <property type="entry name" value="AAA"/>
    <property type="match status" value="2"/>
</dbReference>
<keyword evidence="4" id="KW-0067">ATP-binding</keyword>
<comment type="subcellular location">
    <subcellularLocation>
        <location evidence="1">Cytoplasm</location>
    </subcellularLocation>
</comment>
<dbReference type="Pfam" id="PF00004">
    <property type="entry name" value="AAA"/>
    <property type="match status" value="1"/>
</dbReference>
<gene>
    <name evidence="7" type="ORF">MSPICULIGERA_LOCUS16566</name>
</gene>
<dbReference type="GO" id="GO:0005524">
    <property type="term" value="F:ATP binding"/>
    <property type="evidence" value="ECO:0007669"/>
    <property type="project" value="UniProtKB-KW"/>
</dbReference>
<evidence type="ECO:0000259" key="6">
    <source>
        <dbReference type="SMART" id="SM00382"/>
    </source>
</evidence>
<evidence type="ECO:0000313" key="7">
    <source>
        <dbReference type="EMBL" id="CAJ0578307.1"/>
    </source>
</evidence>
<evidence type="ECO:0000256" key="4">
    <source>
        <dbReference type="ARBA" id="ARBA00022840"/>
    </source>
</evidence>
<dbReference type="CDD" id="cd19511">
    <property type="entry name" value="RecA-like_CDC48_r2-like"/>
    <property type="match status" value="1"/>
</dbReference>
<dbReference type="InterPro" id="IPR003959">
    <property type="entry name" value="ATPase_AAA_core"/>
</dbReference>
<sequence>MSAKKKLVFECRNCGCHVLSKDEIKHTTMCRGESDLVGFEIVSLKPAGRFFASVQHLDGFEKYLPGETTGWQKYHTVFMSRQTIDLWGVQPRQPCFLDVGGEKTLVVVWQCNELTILRIASPLAPKERIVELRPVFEYTPVNRLELKTTDGNQKIDRPFLNFLEVYLASSFLSEGCPITLRYFGKKLTFSPVTPISIAVNNLSLDEGEKKPNVMSVAPSCSILVTGPELSKVATTKRTDPFGAIGGCTLVKNLLRRLVLEPHKSKTDLCSILLWGLPGSGKTLLLNALQQLLGAAAIKVNTLDELVEKSSIFAANTILLVDVSIYPKEHKAYGILTDLMSNGQIGCVILTARSADDVDMGVRIRFPREVEVPVPNEAERVDILRILTGADEAVVLGVAKVTHGFTGNDLASVVRLAALEEGELTVRLEKAHRVVRPTGIRQFILEVPNVRFANIGGNEELKSEIQQAVIWPQTRPELFAAFGIEPPAGILLYGPPGCSKTLIARALANESGKNFLAIKGPELFNKWVGESEKAVRDLFARARQVAPTIIFFDEIDAVGQARGASGSTVGDRVLAQLLTELDGLEKQSGVILLAATNRPDQLDSALLRPGRLDRAIYVGLPDMQTRKDIFEINVSKMKTNGVLDKTLNIPSLVLKLEGYSGAEIVAVCRTAAMKAMREDHDNKIVEMRHFEEAMRAVVARTDKKLLDIYERFKLGNGL</sequence>
<protein>
    <recommendedName>
        <fullName evidence="6">AAA+ ATPase domain-containing protein</fullName>
    </recommendedName>
</protein>
<dbReference type="InterPro" id="IPR041569">
    <property type="entry name" value="AAA_lid_3"/>
</dbReference>
<dbReference type="GO" id="GO:0005737">
    <property type="term" value="C:cytoplasm"/>
    <property type="evidence" value="ECO:0007669"/>
    <property type="project" value="UniProtKB-SubCell"/>
</dbReference>
<comment type="similarity">
    <text evidence="5">Belongs to the AAA ATPase family. AFG2 subfamily.</text>
</comment>
<comment type="caution">
    <text evidence="7">The sequence shown here is derived from an EMBL/GenBank/DDBJ whole genome shotgun (WGS) entry which is preliminary data.</text>
</comment>
<keyword evidence="3" id="KW-0547">Nucleotide-binding</keyword>
<proteinExistence type="inferred from homology"/>
<dbReference type="InterPro" id="IPR003960">
    <property type="entry name" value="ATPase_AAA_CS"/>
</dbReference>
<dbReference type="InterPro" id="IPR050168">
    <property type="entry name" value="AAA_ATPase_domain"/>
</dbReference>
<dbReference type="FunFam" id="3.40.50.300:FF:000567">
    <property type="entry name" value="ATPase, AAA family protein"/>
    <property type="match status" value="1"/>
</dbReference>
<dbReference type="Gene3D" id="1.10.8.60">
    <property type="match status" value="2"/>
</dbReference>
<reference evidence="7" key="1">
    <citation type="submission" date="2023-06" db="EMBL/GenBank/DDBJ databases">
        <authorList>
            <person name="Delattre M."/>
        </authorList>
    </citation>
    <scope>NUCLEOTIDE SEQUENCE</scope>
    <source>
        <strain evidence="7">AF72</strain>
    </source>
</reference>
<dbReference type="PROSITE" id="PS00674">
    <property type="entry name" value="AAA"/>
    <property type="match status" value="1"/>
</dbReference>
<name>A0AA36D1S5_9BILA</name>
<dbReference type="Proteomes" id="UP001177023">
    <property type="component" value="Unassembled WGS sequence"/>
</dbReference>
<dbReference type="Gene3D" id="3.40.50.300">
    <property type="entry name" value="P-loop containing nucleotide triphosphate hydrolases"/>
    <property type="match status" value="2"/>
</dbReference>
<feature type="non-terminal residue" evidence="7">
    <location>
        <position position="717"/>
    </location>
</feature>
<evidence type="ECO:0000256" key="5">
    <source>
        <dbReference type="ARBA" id="ARBA00061477"/>
    </source>
</evidence>
<dbReference type="PANTHER" id="PTHR23077">
    <property type="entry name" value="AAA-FAMILY ATPASE"/>
    <property type="match status" value="1"/>
</dbReference>
<keyword evidence="2" id="KW-0963">Cytoplasm</keyword>
<evidence type="ECO:0000256" key="3">
    <source>
        <dbReference type="ARBA" id="ARBA00022741"/>
    </source>
</evidence>
<feature type="domain" description="AAA+ ATPase" evidence="6">
    <location>
        <begin position="267"/>
        <end position="375"/>
    </location>
</feature>
<dbReference type="SUPFAM" id="SSF52540">
    <property type="entry name" value="P-loop containing nucleoside triphosphate hydrolases"/>
    <property type="match status" value="2"/>
</dbReference>
<dbReference type="GO" id="GO:0016887">
    <property type="term" value="F:ATP hydrolysis activity"/>
    <property type="evidence" value="ECO:0007669"/>
    <property type="project" value="InterPro"/>
</dbReference>
<evidence type="ECO:0000313" key="8">
    <source>
        <dbReference type="Proteomes" id="UP001177023"/>
    </source>
</evidence>
<keyword evidence="8" id="KW-1185">Reference proteome</keyword>
<dbReference type="EMBL" id="CATQJA010002653">
    <property type="protein sequence ID" value="CAJ0578307.1"/>
    <property type="molecule type" value="Genomic_DNA"/>
</dbReference>
<dbReference type="InterPro" id="IPR027417">
    <property type="entry name" value="P-loop_NTPase"/>
</dbReference>
<dbReference type="AlphaFoldDB" id="A0AA36D1S5"/>
<dbReference type="PANTHER" id="PTHR23077:SF27">
    <property type="entry name" value="ATPASE FAMILY GENE 2 PROTEIN HOMOLOG A"/>
    <property type="match status" value="1"/>
</dbReference>
<dbReference type="Pfam" id="PF17862">
    <property type="entry name" value="AAA_lid_3"/>
    <property type="match status" value="1"/>
</dbReference>